<protein>
    <recommendedName>
        <fullName evidence="4">Alginate lyase domain-containing protein</fullName>
    </recommendedName>
</protein>
<evidence type="ECO:0000256" key="3">
    <source>
        <dbReference type="SAM" id="SignalP"/>
    </source>
</evidence>
<keyword evidence="6" id="KW-1185">Reference proteome</keyword>
<dbReference type="RefSeq" id="WP_184146933.1">
    <property type="nucleotide sequence ID" value="NZ_JACHFM010000001.1"/>
</dbReference>
<evidence type="ECO:0000256" key="2">
    <source>
        <dbReference type="ARBA" id="ARBA00023239"/>
    </source>
</evidence>
<name>A0A840SKH9_9RHOB</name>
<dbReference type="GO" id="GO:0042597">
    <property type="term" value="C:periplasmic space"/>
    <property type="evidence" value="ECO:0007669"/>
    <property type="project" value="InterPro"/>
</dbReference>
<comment type="caution">
    <text evidence="5">The sequence shown here is derived from an EMBL/GenBank/DDBJ whole genome shotgun (WGS) entry which is preliminary data.</text>
</comment>
<keyword evidence="1 3" id="KW-0732">Signal</keyword>
<evidence type="ECO:0000313" key="6">
    <source>
        <dbReference type="Proteomes" id="UP000549457"/>
    </source>
</evidence>
<evidence type="ECO:0000313" key="5">
    <source>
        <dbReference type="EMBL" id="MBB5220668.1"/>
    </source>
</evidence>
<dbReference type="Pfam" id="PF05426">
    <property type="entry name" value="Alginate_lyase"/>
    <property type="match status" value="1"/>
</dbReference>
<sequence>MSVFRPLLLGLATLAAGCAAIPTGPSIFSPAGVTHPEALFDVTSRSAQLRAFSAGTGAMKGTRYCVRDRDVPELAPLVGPSLAAVKAGGDSNNAARDMARALNAVAFYVLLQNDPEPARQAVSILRQHADANAWIVEKPNWTNAAGVINAFPALLPAWHILRQTPAATAEDKAVIEGWFQRLAVQADEHPGDNNLGTARGAADMMLGLMLNDPARYQRGIQTGYIAQLRAMRPDGSFPAETDRGTGALQNQSRNIAFLLYAAEVAQSQGQNLHGTEVDGKTVDDAIRFLFAAADDNSLVDGYAAANRNPPKTDPEFRPGAQLDPYDSTARGWAVLYTERFPRSELSAEIRQRIKIGTRVTADAVGGNVTCYARRL</sequence>
<dbReference type="InterPro" id="IPR008397">
    <property type="entry name" value="Alginate_lyase_dom"/>
</dbReference>
<dbReference type="InterPro" id="IPR008929">
    <property type="entry name" value="Chondroitin_lyas"/>
</dbReference>
<keyword evidence="2" id="KW-0456">Lyase</keyword>
<feature type="domain" description="Alginate lyase" evidence="4">
    <location>
        <begin position="93"/>
        <end position="296"/>
    </location>
</feature>
<dbReference type="PROSITE" id="PS51257">
    <property type="entry name" value="PROKAR_LIPOPROTEIN"/>
    <property type="match status" value="1"/>
</dbReference>
<feature type="chain" id="PRO_5032523518" description="Alginate lyase domain-containing protein" evidence="3">
    <location>
        <begin position="21"/>
        <end position="375"/>
    </location>
</feature>
<dbReference type="SUPFAM" id="SSF48230">
    <property type="entry name" value="Chondroitin AC/alginate lyase"/>
    <property type="match status" value="1"/>
</dbReference>
<dbReference type="Proteomes" id="UP000549457">
    <property type="component" value="Unassembled WGS sequence"/>
</dbReference>
<organism evidence="5 6">
    <name type="scientific">Amaricoccus macauensis</name>
    <dbReference type="NCBI Taxonomy" id="57001"/>
    <lineage>
        <taxon>Bacteria</taxon>
        <taxon>Pseudomonadati</taxon>
        <taxon>Pseudomonadota</taxon>
        <taxon>Alphaproteobacteria</taxon>
        <taxon>Rhodobacterales</taxon>
        <taxon>Paracoccaceae</taxon>
        <taxon>Amaricoccus</taxon>
    </lineage>
</organism>
<dbReference type="Gene3D" id="1.50.10.100">
    <property type="entry name" value="Chondroitin AC/alginate lyase"/>
    <property type="match status" value="1"/>
</dbReference>
<dbReference type="GO" id="GO:0016829">
    <property type="term" value="F:lyase activity"/>
    <property type="evidence" value="ECO:0007669"/>
    <property type="project" value="UniProtKB-KW"/>
</dbReference>
<evidence type="ECO:0000259" key="4">
    <source>
        <dbReference type="Pfam" id="PF05426"/>
    </source>
</evidence>
<dbReference type="AlphaFoldDB" id="A0A840SKH9"/>
<gene>
    <name evidence="5" type="ORF">HNP73_000589</name>
</gene>
<accession>A0A840SKH9</accession>
<proteinExistence type="predicted"/>
<reference evidence="5 6" key="1">
    <citation type="submission" date="2020-08" db="EMBL/GenBank/DDBJ databases">
        <title>Genomic Encyclopedia of Type Strains, Phase IV (KMG-IV): sequencing the most valuable type-strain genomes for metagenomic binning, comparative biology and taxonomic classification.</title>
        <authorList>
            <person name="Goeker M."/>
        </authorList>
    </citation>
    <scope>NUCLEOTIDE SEQUENCE [LARGE SCALE GENOMIC DNA]</scope>
    <source>
        <strain evidence="5 6">DSM 101730</strain>
    </source>
</reference>
<evidence type="ECO:0000256" key="1">
    <source>
        <dbReference type="ARBA" id="ARBA00022729"/>
    </source>
</evidence>
<feature type="signal peptide" evidence="3">
    <location>
        <begin position="1"/>
        <end position="20"/>
    </location>
</feature>
<dbReference type="EMBL" id="JACHFM010000001">
    <property type="protein sequence ID" value="MBB5220668.1"/>
    <property type="molecule type" value="Genomic_DNA"/>
</dbReference>